<dbReference type="SUPFAM" id="SSF49313">
    <property type="entry name" value="Cadherin-like"/>
    <property type="match status" value="1"/>
</dbReference>
<name>A0ABZ0Y207_9BURK</name>
<dbReference type="Pfam" id="PF14252">
    <property type="entry name" value="DUF4347"/>
    <property type="match status" value="1"/>
</dbReference>
<evidence type="ECO:0000313" key="3">
    <source>
        <dbReference type="EMBL" id="WQH05858.1"/>
    </source>
</evidence>
<protein>
    <submittedName>
        <fullName evidence="3">Ig-like domain repeat protein</fullName>
    </submittedName>
</protein>
<evidence type="ECO:0000256" key="1">
    <source>
        <dbReference type="SAM" id="MobiDB-lite"/>
    </source>
</evidence>
<dbReference type="Gene3D" id="2.60.40.10">
    <property type="entry name" value="Immunoglobulins"/>
    <property type="match status" value="29"/>
</dbReference>
<feature type="region of interest" description="Disordered" evidence="1">
    <location>
        <begin position="3212"/>
        <end position="3232"/>
    </location>
</feature>
<dbReference type="InterPro" id="IPR044016">
    <property type="entry name" value="Big_13"/>
</dbReference>
<feature type="region of interest" description="Disordered" evidence="1">
    <location>
        <begin position="3452"/>
        <end position="3472"/>
    </location>
</feature>
<feature type="domain" description="Dystroglycan-type cadherin-like" evidence="2">
    <location>
        <begin position="3524"/>
        <end position="3629"/>
    </location>
</feature>
<evidence type="ECO:0000259" key="2">
    <source>
        <dbReference type="SMART" id="SM00736"/>
    </source>
</evidence>
<keyword evidence="4" id="KW-1185">Reference proteome</keyword>
<accession>A0ABZ0Y207</accession>
<dbReference type="Pfam" id="PF19077">
    <property type="entry name" value="Big_13"/>
    <property type="match status" value="28"/>
</dbReference>
<dbReference type="RefSeq" id="WP_019922664.1">
    <property type="nucleotide sequence ID" value="NZ_CP140152.1"/>
</dbReference>
<dbReference type="EMBL" id="CP140152">
    <property type="protein sequence ID" value="WQH05858.1"/>
    <property type="molecule type" value="Genomic_DNA"/>
</dbReference>
<feature type="region of interest" description="Disordered" evidence="1">
    <location>
        <begin position="3000"/>
        <end position="3026"/>
    </location>
</feature>
<feature type="compositionally biased region" description="Polar residues" evidence="1">
    <location>
        <begin position="1168"/>
        <end position="1183"/>
    </location>
</feature>
<feature type="region of interest" description="Disordered" evidence="1">
    <location>
        <begin position="2690"/>
        <end position="2712"/>
    </location>
</feature>
<reference evidence="3 4" key="1">
    <citation type="submission" date="2023-11" db="EMBL/GenBank/DDBJ databases">
        <title>MicrobeMod: A computational toolkit for identifying prokaryotic methylation and restriction-modification with nanopore sequencing.</title>
        <authorList>
            <person name="Crits-Christoph A."/>
            <person name="Kang S.C."/>
            <person name="Lee H."/>
            <person name="Ostrov N."/>
        </authorList>
    </citation>
    <scope>NUCLEOTIDE SEQUENCE [LARGE SCALE GENOMIC DNA]</scope>
    <source>
        <strain evidence="3 4">ATCC 25935</strain>
    </source>
</reference>
<dbReference type="SMART" id="SM00736">
    <property type="entry name" value="CADG"/>
    <property type="match status" value="1"/>
</dbReference>
<gene>
    <name evidence="3" type="ORF">SR858_05840</name>
</gene>
<proteinExistence type="predicted"/>
<feature type="compositionally biased region" description="Polar residues" evidence="1">
    <location>
        <begin position="3009"/>
        <end position="3024"/>
    </location>
</feature>
<dbReference type="NCBIfam" id="NF033510">
    <property type="entry name" value="Ca_tandemer"/>
    <property type="match status" value="23"/>
</dbReference>
<dbReference type="InterPro" id="IPR025592">
    <property type="entry name" value="DUF4347"/>
</dbReference>
<feature type="compositionally biased region" description="Polar residues" evidence="1">
    <location>
        <begin position="2700"/>
        <end position="2712"/>
    </location>
</feature>
<dbReference type="InterPro" id="IPR006644">
    <property type="entry name" value="Cadg"/>
</dbReference>
<dbReference type="InterPro" id="IPR013783">
    <property type="entry name" value="Ig-like_fold"/>
</dbReference>
<dbReference type="GeneID" id="43167017"/>
<dbReference type="Proteomes" id="UP001326110">
    <property type="component" value="Chromosome"/>
</dbReference>
<sequence length="3720" mass="360584">MTRYDDRSKALPLTAAPAAPATNRPAGARLRPRSSLLALETRIVFDGAAHAALAEPHDGSAGLAPKAAGVAIDAARVDVARAPAAAHTPDRGPAPALVPDRVATDTTVKAPAPTTIVFIDASVQNPQSLLADLKPGVEVVMLDKNSDGVQQIADALKGRHGLDSIQIISEGNSGRVLLGSATLADSNLDSYQAALATWGSALREGGDILLFGCNVANTATGDHFVNRLAELTGADVAASTDATGAAALGGNWVLEKHVGAIEADKAISDRAAADFDQLLLTGNGTANGTYDFGGTLGAASGGFKRLNDKLLVSASLMQAGTQLYSDDANANTDGSVITAVFKAEGTTVAKTFTFNDFSMSVTEPGGLHVRYFDQLEVVLRDISGNIIGPTIRMTSGTDLTMSTSIVKLSTLLNSGAEWSVANVASVTVIASLVPSGSPSRQGGFGTEINFESMKMSNITASAAADTTPPGAPTNPILLAAASDSGSSNSDGRTNVTNPLIRIPLAGTNAVAGDSVELLLGGNSFGTPVLATLSATNISNGFIDMTLANGSLGADGVKVLSSRVTDIAGNVGAAGGNFTMTLDTTAPGAPTNPILMAASSDSGSSNSDGRTSVTTPLIRISLAGTNAVAGDTVELLLGGNSFGTPVLATLSATNISNGFIDMTLASGSLGADGTKVLSSRVTDIAGNVGAAGGNFTLTLDTTAPGAPTNPILMAASSDSGSSNSDGRTNVTTPLIRISLAGTNAVAGDSVELLLGGNSFGTPMRATLSATNIANGFIDMTLASGSLGADGVKVLSSRVTDIAGNVGTAGGSFTITLDTTAPGAPTNPILMAAASDSGSSNSDGRTNVTTPLIRISLAGTNAVAGDSVELLLGGNSFGTPMLATLSATNIANGFIDMTLASGSLGADGVKVLSSRVTDIAGNVGTAGGSFTITLDTTAPGTPTSPIIMAPFSDSGSSNSDGITNVTNPLIRISLAGTNAAAGDQAELMLNGSSFGTPMRTTLTLTDVANGYVDMQLVSGSLGADGVKNLTARVTDVAGNAGVAGGNFTLTLDTASTAPSAPVLASASDSGSSNTDRITNVTTPTLTGTAEAGSTITLYDTNGTTVLGTAVATGGVWSITSSALANGTHTLTAKATDLAGNVSTASAGMSITIDATAPATPPAPTLDPASDNGSSNTDGITSVNTPVINGTAESGSLVTLYDSDGTTVLGTAVATGGVWSITSSTLSDGVHSLTIKATDTAGNASAASGALQITIASVAVAPGSLALTAASDSGASNTDGITRVTQPTITGTAASGSIVTLYDTDGTTVLGTTTAVGGTWSITTTVALAAGAHSLTAKAVDVGGNTSVASGVLAVVIDTTAPAAPARPVLAAGSDSGASNTDGVTRVTTPVLSGTAETGSLVTLYDTDGTTVLGTAVATGGVWSITSSTLAAGAHSLTVKATDLAGNTSAASQALAISIDTTAPAAPARPVLAAASDSGASNTDGVTSITTPVITGTAEAGSLVTLYDTDGTTVLGTAVATGGVWSITSSTLAAGAHSLTIKSTDLAGNTSAASQALVISIDTTAPATPARPVLAAASDSGASNTDGVTRVTTPVVAGTAEAGSLVTLYDTDGTTVLGTAVATGGVWSITSSTLTAGAHSLTIRSTDLAGNTSAASQALAITIDTTAPATPAAPVLAAASDSGASNTDGVTRVTTPVITGTAETGSLVTLYDTDGTTVLGTAVATGGVWSITSSTLAAGAHSLTVKSLDAAGNASAASPALAITIDTTVPAAPPIPVLATASDSGASNSDRLTSITTPTITGTAEAGSLVTLYDTDGTTVLGTAVATGGVWSITSSTLTAGAHSLTLKATDIAGNTSAASQALAISIDTTAPAAPARPVLAAASDSGASNTDGVTRVTTPVISGTAEAGSLVTLYDTDGTTVLGTAVATGGVWSITSSALADGDHSLSVKATDIAGNTSAASLALTVTVDTTAPSTPRAPFLDAVSDSGASGTDGVTRITMPTITGAAEEGSLVTLYDTDGTTVLGTAVATGGVWSITSSALASGDHSLTIKATDIAGNTSAASNALEITIDTTAPAAPARPALAAASDSGASNTDGVTRITTPTITGTAEAGSLVTLYDTDGTTVLGTTVATGGVWSITSSTLAAGAHGLTVKATDTAGNTSAASQALAISIDTTAPAAPAAPVLALASDSGAPNSDGVTSVTTPVITGTAEAGSLVTLYDTDGTTVLGTSVATGGVWSITSSALGEGAHSLTVKATDVAGNTSIASSALTITIDTAAPSAPATPVLSLASDTGASDSDGVTSITNPVITGTAEAGSLVTLYDTDGTTVLGTTVATGGVWSITSSTLAVGAHSLTVKATDIAGNTSTPSSALSITIDTTAPIAPAAPVLSAGSDSGASNSDGVTRITTPTVSGTAEAGSLVTLYDTDGTTVLGTAVATGGVWSITSSALGQGGHSLSVKATDVGGNTSTASAGLLISIDTTAPAAPAAPALAPASDSGASNADGVTSITTPVITGTAEAGSLVTLYDTDGMTVLGTTVATGGAWSITSSTLAAGPHSLTVKATDIAGNTSSASAALSITIDTAAPATVAVPILATASDTGVSNGDGITSVNRPTITGRAEAGSTVTLYDTNGVTVLGTTTADLNGNWRITSTVLADGVHSLTVKATDVAGNTNNASAPLSVTIDTTAPTAPATPVLAPASDNGASNSDGVTSVTRPTITGRAEAGSTVTLYDTDGVTVLGTAVAATDGNWSITSSLLADGVHSLTVKATDTAGNTSAASPALNVTIDTTVPVTPAVPVLAPASDNGGSNTDGITSVTTPTITGRAQPGTTVTLYDTDGVTVLGSTVVGAGGAWSITSRALTDGNHQLTTRTTSISGIVSNASAALAVTIDTAAPAAPATPVLAPASDNGPSNTDGITSVTRPTITGRAEAGSTVTLYDTDGITVLGTAVAAANGNWSITSSVLADGVHSLSVKATDAAGNRSAASPALSVTIDTAAPAAPATPVLAPASDSGPSNSDGVTSVTGPTITGRAEAGSTVTLYDTDGVTVLGTAVAAANGNWSITSSVLGDGVHNLTTKATDLAGNTSAASPVLAITIDTAVPVTPAVPVLAPASDNGASNSDGITSVTTPTITGRAQAGSTVTLYDTDGVSVLGTTVVGAGGTWSITSRALTDGNHQLTTRTTSTTGLVSAASAALTVTIDTAAPAVPATPVLAPASDSGASDSDGITDVARPTITGRGEPGATAILYDTDGVTVLGRATVDASGAWSITSSLLADGTHRLTARVADAAGNTSAASPALTVVVDATAPAAAGTPRLDDGNSTTTLVTTPQLSGVAEPNSTVVVSSDGVEAVRVVADANGNWTVTLQLSLGAHSITARAIDAAGNVGATSAPLALTVLAPTPPVTAPVVPVVTPVVPAATTAPQVAAPNTPPIRDAAAGVTGTSPITAAVNQVSTTQLTSTSTSLTDSTAATTSTTAPVTGTAPVAAPATVTAPVAAPAPAPVPATTAVPVVAATPAAAAQLATGATLVLNRDIGLVTVAVEAQQGLTYSIPRDTFISANGAAPTLTATLADGSPLPAWVRFDAVTGTFSGVPPRGETVSLDIVVTASDGAGNTAKAAFSIKGDSAVNEVKPPQASLHGKHLLQALGLHRAAAAVDDAGDAAAASTSAAGDDSDGGEGGAVALVDANVDAEAATTQAGALSTQLSREAQRFLQEANATLRHLTRL</sequence>
<feature type="region of interest" description="Disordered" evidence="1">
    <location>
        <begin position="1156"/>
        <end position="1183"/>
    </location>
</feature>
<evidence type="ECO:0000313" key="4">
    <source>
        <dbReference type="Proteomes" id="UP001326110"/>
    </source>
</evidence>
<feature type="compositionally biased region" description="Low complexity" evidence="1">
    <location>
        <begin position="10"/>
        <end position="29"/>
    </location>
</feature>
<organism evidence="3 4">
    <name type="scientific">Duganella zoogloeoides</name>
    <dbReference type="NCBI Taxonomy" id="75659"/>
    <lineage>
        <taxon>Bacteria</taxon>
        <taxon>Pseudomonadati</taxon>
        <taxon>Pseudomonadota</taxon>
        <taxon>Betaproteobacteria</taxon>
        <taxon>Burkholderiales</taxon>
        <taxon>Oxalobacteraceae</taxon>
        <taxon>Telluria group</taxon>
        <taxon>Duganella</taxon>
    </lineage>
</organism>
<feature type="compositionally biased region" description="Low complexity" evidence="1">
    <location>
        <begin position="3212"/>
        <end position="3221"/>
    </location>
</feature>
<dbReference type="InterPro" id="IPR015919">
    <property type="entry name" value="Cadherin-like_sf"/>
</dbReference>
<feature type="region of interest" description="Disordered" evidence="1">
    <location>
        <begin position="2798"/>
        <end position="2820"/>
    </location>
</feature>
<feature type="region of interest" description="Disordered" evidence="1">
    <location>
        <begin position="1"/>
        <end position="29"/>
    </location>
</feature>
<feature type="compositionally biased region" description="Polar residues" evidence="1">
    <location>
        <begin position="2803"/>
        <end position="2820"/>
    </location>
</feature>